<dbReference type="InterPro" id="IPR034163">
    <property type="entry name" value="Aspergillopepsin-like_cat_dom"/>
</dbReference>
<feature type="active site" evidence="5">
    <location>
        <position position="359"/>
    </location>
</feature>
<keyword evidence="4 7" id="KW-0378">Hydrolase</keyword>
<dbReference type="InterPro" id="IPR033121">
    <property type="entry name" value="PEPTIDASE_A1"/>
</dbReference>
<dbReference type="PROSITE" id="PS00141">
    <property type="entry name" value="ASP_PROTEASE"/>
    <property type="match status" value="1"/>
</dbReference>
<comment type="caution">
    <text evidence="9">The sequence shown here is derived from an EMBL/GenBank/DDBJ whole genome shotgun (WGS) entry which is preliminary data.</text>
</comment>
<evidence type="ECO:0000256" key="7">
    <source>
        <dbReference type="RuleBase" id="RU000454"/>
    </source>
</evidence>
<evidence type="ECO:0000256" key="3">
    <source>
        <dbReference type="ARBA" id="ARBA00022750"/>
    </source>
</evidence>
<evidence type="ECO:0000256" key="4">
    <source>
        <dbReference type="ARBA" id="ARBA00022801"/>
    </source>
</evidence>
<dbReference type="InterPro" id="IPR001969">
    <property type="entry name" value="Aspartic_peptidase_AS"/>
</dbReference>
<protein>
    <submittedName>
        <fullName evidence="9">Secreted aspartic proteinase</fullName>
    </submittedName>
</protein>
<evidence type="ECO:0000256" key="2">
    <source>
        <dbReference type="ARBA" id="ARBA00022670"/>
    </source>
</evidence>
<dbReference type="InterPro" id="IPR001461">
    <property type="entry name" value="Aspartic_peptidase_A1"/>
</dbReference>
<dbReference type="OrthoDB" id="2747330at2759"/>
<dbReference type="PROSITE" id="PS51767">
    <property type="entry name" value="PEPTIDASE_A1"/>
    <property type="match status" value="1"/>
</dbReference>
<dbReference type="SUPFAM" id="SSF50630">
    <property type="entry name" value="Acid proteases"/>
    <property type="match status" value="1"/>
</dbReference>
<evidence type="ECO:0000313" key="10">
    <source>
        <dbReference type="Proteomes" id="UP000434172"/>
    </source>
</evidence>
<evidence type="ECO:0000256" key="5">
    <source>
        <dbReference type="PIRSR" id="PIRSR601461-1"/>
    </source>
</evidence>
<dbReference type="PANTHER" id="PTHR47966:SF2">
    <property type="entry name" value="ASPERGILLOPEPSIN-1-RELATED"/>
    <property type="match status" value="1"/>
</dbReference>
<dbReference type="PANTHER" id="PTHR47966">
    <property type="entry name" value="BETA-SITE APP-CLEAVING ENZYME, ISOFORM A-RELATED"/>
    <property type="match status" value="1"/>
</dbReference>
<dbReference type="PRINTS" id="PR00792">
    <property type="entry name" value="PEPSIN"/>
</dbReference>
<dbReference type="FunFam" id="2.40.70.10:FF:000026">
    <property type="entry name" value="Endothiapepsin"/>
    <property type="match status" value="1"/>
</dbReference>
<gene>
    <name evidence="9" type="ORF">GQ607_014170</name>
</gene>
<dbReference type="EMBL" id="WOWK01000107">
    <property type="protein sequence ID" value="KAF0318619.1"/>
    <property type="molecule type" value="Genomic_DNA"/>
</dbReference>
<feature type="active site" evidence="5">
    <location>
        <position position="175"/>
    </location>
</feature>
<evidence type="ECO:0000256" key="1">
    <source>
        <dbReference type="ARBA" id="ARBA00007447"/>
    </source>
</evidence>
<name>A0A8H3W128_9PEZI</name>
<dbReference type="FunFam" id="2.40.70.10:FF:000024">
    <property type="entry name" value="Endothiapepsin"/>
    <property type="match status" value="1"/>
</dbReference>
<evidence type="ECO:0000256" key="6">
    <source>
        <dbReference type="PIRSR" id="PIRSR601461-2"/>
    </source>
</evidence>
<dbReference type="CDD" id="cd06097">
    <property type="entry name" value="Aspergillopepsin_like"/>
    <property type="match status" value="1"/>
</dbReference>
<dbReference type="AlphaFoldDB" id="A0A8H3W128"/>
<dbReference type="InterPro" id="IPR021109">
    <property type="entry name" value="Peptidase_aspartic_dom_sf"/>
</dbReference>
<dbReference type="Proteomes" id="UP000434172">
    <property type="component" value="Unassembled WGS sequence"/>
</dbReference>
<keyword evidence="3 7" id="KW-0064">Aspartyl protease</keyword>
<evidence type="ECO:0000313" key="9">
    <source>
        <dbReference type="EMBL" id="KAF0318619.1"/>
    </source>
</evidence>
<dbReference type="Pfam" id="PF00026">
    <property type="entry name" value="Asp"/>
    <property type="match status" value="1"/>
</dbReference>
<keyword evidence="6" id="KW-1015">Disulfide bond</keyword>
<accession>A0A8H3W128</accession>
<dbReference type="GO" id="GO:0004190">
    <property type="term" value="F:aspartic-type endopeptidase activity"/>
    <property type="evidence" value="ECO:0007669"/>
    <property type="project" value="UniProtKB-KW"/>
</dbReference>
<evidence type="ECO:0000259" key="8">
    <source>
        <dbReference type="PROSITE" id="PS51767"/>
    </source>
</evidence>
<comment type="similarity">
    <text evidence="1 7">Belongs to the peptidase A1 family.</text>
</comment>
<sequence length="470" mass="49432">MIHPTPPTLLLLLESSSSHPTPSEKPGIGWLLLQLALREEWSYVKVPGLASPDGPWLVSPTWLMTLITALTAGLALASSVIGAPTNNANEKRFTVDQIKNPRYVRNGPLALAKAYRKYGKALPEDLSRVVANITSTGATKRATGSVAATPQDYDVEYLSPVQIGTPAQTLTLDFDTGSSDLWVFSTSTPSSQRNGQTVYDPSKSSTASRLTGATWSISYGDGSSSSGIVYKDTVSVGGLSVTGQAVEAASKVSSSFSEESDLDGLLGLGFSSINTVSPTQQKTFFETAKSKLDAYLFTADLKHNTPGKYNFGYIDSSAYTGAITYVSIDNSDGWWQFTSSGYSVGSASFTSTSLNGIADTGTTLLLLPQSVVTAYYAKISGAKYDSSQGGYTFPCSATVPSFTFGIGSARVTIPASYMNYAPVSTSTCFGGLQSSSGIGINIFGDVALKAAFVVFDGASNRLGWAAKTLS</sequence>
<feature type="domain" description="Peptidase A1" evidence="8">
    <location>
        <begin position="157"/>
        <end position="465"/>
    </location>
</feature>
<organism evidence="9 10">
    <name type="scientific">Colletotrichum asianum</name>
    <dbReference type="NCBI Taxonomy" id="702518"/>
    <lineage>
        <taxon>Eukaryota</taxon>
        <taxon>Fungi</taxon>
        <taxon>Dikarya</taxon>
        <taxon>Ascomycota</taxon>
        <taxon>Pezizomycotina</taxon>
        <taxon>Sordariomycetes</taxon>
        <taxon>Hypocreomycetidae</taxon>
        <taxon>Glomerellales</taxon>
        <taxon>Glomerellaceae</taxon>
        <taxon>Colletotrichum</taxon>
        <taxon>Colletotrichum gloeosporioides species complex</taxon>
    </lineage>
</organism>
<feature type="disulfide bond" evidence="6">
    <location>
        <begin position="395"/>
        <end position="428"/>
    </location>
</feature>
<dbReference type="GO" id="GO:0006508">
    <property type="term" value="P:proteolysis"/>
    <property type="evidence" value="ECO:0007669"/>
    <property type="project" value="UniProtKB-KW"/>
</dbReference>
<reference evidence="9 10" key="1">
    <citation type="submission" date="2019-12" db="EMBL/GenBank/DDBJ databases">
        <title>A genome sequence resource for the geographically widespread anthracnose pathogen Colletotrichum asianum.</title>
        <authorList>
            <person name="Meng Y."/>
        </authorList>
    </citation>
    <scope>NUCLEOTIDE SEQUENCE [LARGE SCALE GENOMIC DNA]</scope>
    <source>
        <strain evidence="9 10">ICMP 18580</strain>
    </source>
</reference>
<keyword evidence="2 7" id="KW-0645">Protease</keyword>
<dbReference type="Gene3D" id="2.40.70.10">
    <property type="entry name" value="Acid Proteases"/>
    <property type="match status" value="2"/>
</dbReference>
<keyword evidence="10" id="KW-1185">Reference proteome</keyword>
<proteinExistence type="inferred from homology"/>